<accession>A0A150WND6</accession>
<dbReference type="SUPFAM" id="SSF46785">
    <property type="entry name" value="Winged helix' DNA-binding domain"/>
    <property type="match status" value="1"/>
</dbReference>
<comment type="caution">
    <text evidence="6">The sequence shown here is derived from an EMBL/GenBank/DDBJ whole genome shotgun (WGS) entry which is preliminary data.</text>
</comment>
<dbReference type="Proteomes" id="UP000075320">
    <property type="component" value="Unassembled WGS sequence"/>
</dbReference>
<evidence type="ECO:0000256" key="1">
    <source>
        <dbReference type="ARBA" id="ARBA00009437"/>
    </source>
</evidence>
<evidence type="ECO:0000313" key="7">
    <source>
        <dbReference type="Proteomes" id="UP000075320"/>
    </source>
</evidence>
<comment type="similarity">
    <text evidence="1">Belongs to the LysR transcriptional regulatory family.</text>
</comment>
<evidence type="ECO:0000256" key="3">
    <source>
        <dbReference type="ARBA" id="ARBA00023125"/>
    </source>
</evidence>
<protein>
    <recommendedName>
        <fullName evidence="5">HTH lysR-type domain-containing protein</fullName>
    </recommendedName>
</protein>
<dbReference type="InterPro" id="IPR036390">
    <property type="entry name" value="WH_DNA-bd_sf"/>
</dbReference>
<evidence type="ECO:0000259" key="5">
    <source>
        <dbReference type="PROSITE" id="PS50931"/>
    </source>
</evidence>
<dbReference type="Gene3D" id="3.40.190.10">
    <property type="entry name" value="Periplasmic binding protein-like II"/>
    <property type="match status" value="2"/>
</dbReference>
<proteinExistence type="inferred from homology"/>
<dbReference type="Pfam" id="PF03466">
    <property type="entry name" value="LysR_substrate"/>
    <property type="match status" value="1"/>
</dbReference>
<dbReference type="Pfam" id="PF00126">
    <property type="entry name" value="HTH_1"/>
    <property type="match status" value="1"/>
</dbReference>
<dbReference type="GO" id="GO:0003700">
    <property type="term" value="F:DNA-binding transcription factor activity"/>
    <property type="evidence" value="ECO:0007669"/>
    <property type="project" value="InterPro"/>
</dbReference>
<dbReference type="PANTHER" id="PTHR30579">
    <property type="entry name" value="TRANSCRIPTIONAL REGULATOR"/>
    <property type="match status" value="1"/>
</dbReference>
<feature type="domain" description="HTH lysR-type" evidence="5">
    <location>
        <begin position="13"/>
        <end position="70"/>
    </location>
</feature>
<name>A0A150WND6_BDEBC</name>
<keyword evidence="4" id="KW-0804">Transcription</keyword>
<dbReference type="InterPro" id="IPR036388">
    <property type="entry name" value="WH-like_DNA-bd_sf"/>
</dbReference>
<dbReference type="GO" id="GO:0003677">
    <property type="term" value="F:DNA binding"/>
    <property type="evidence" value="ECO:0007669"/>
    <property type="project" value="UniProtKB-KW"/>
</dbReference>
<keyword evidence="3" id="KW-0238">DNA-binding</keyword>
<gene>
    <name evidence="6" type="ORF">AZI86_01680</name>
</gene>
<sequence length="307" mass="33984">MLVEGMKNDLNVDQIKKLWILDLIIQSGSLKGAAARAKVSPSAISQSLTALEKNVGKSLIIRDRGSIQPTQDALTILEVVRPAFEVFERLSDLGSQPIPQMTWLNFGTYESIAVEILPSLIHRLRERMPQLKLGLRISRTDQLLTMVRKGELCSALVTEVDGLEKFYSVPICEDRLGVYVSKHHPIAQHGWKAVAQFGLGSLAPGKDGLPRYYQKFMRKIDAAKPTVLSESFETLRAATISGAIASVLPTGVAQRTDELLEITPESVDPKLGRHKIFVVSQTNCDKEEADFLAAESKRLLKNRILIS</sequence>
<organism evidence="6 7">
    <name type="scientific">Bdellovibrio bacteriovorus</name>
    <dbReference type="NCBI Taxonomy" id="959"/>
    <lineage>
        <taxon>Bacteria</taxon>
        <taxon>Pseudomonadati</taxon>
        <taxon>Bdellovibrionota</taxon>
        <taxon>Bdellovibrionia</taxon>
        <taxon>Bdellovibrionales</taxon>
        <taxon>Pseudobdellovibrionaceae</taxon>
        <taxon>Bdellovibrio</taxon>
    </lineage>
</organism>
<keyword evidence="7" id="KW-1185">Reference proteome</keyword>
<dbReference type="AlphaFoldDB" id="A0A150WND6"/>
<keyword evidence="2" id="KW-0805">Transcription regulation</keyword>
<dbReference type="InterPro" id="IPR005119">
    <property type="entry name" value="LysR_subst-bd"/>
</dbReference>
<dbReference type="InterPro" id="IPR000847">
    <property type="entry name" value="LysR_HTH_N"/>
</dbReference>
<dbReference type="SUPFAM" id="SSF53850">
    <property type="entry name" value="Periplasmic binding protein-like II"/>
    <property type="match status" value="1"/>
</dbReference>
<dbReference type="CDD" id="cd05466">
    <property type="entry name" value="PBP2_LTTR_substrate"/>
    <property type="match status" value="1"/>
</dbReference>
<dbReference type="PANTHER" id="PTHR30579:SF2">
    <property type="entry name" value="HTH-TYPE TRANSCRIPTIONAL REGULATOR ARGP"/>
    <property type="match status" value="1"/>
</dbReference>
<evidence type="ECO:0000313" key="6">
    <source>
        <dbReference type="EMBL" id="KYG65809.1"/>
    </source>
</evidence>
<dbReference type="Gene3D" id="1.10.10.10">
    <property type="entry name" value="Winged helix-like DNA-binding domain superfamily/Winged helix DNA-binding domain"/>
    <property type="match status" value="1"/>
</dbReference>
<evidence type="ECO:0000256" key="2">
    <source>
        <dbReference type="ARBA" id="ARBA00023015"/>
    </source>
</evidence>
<dbReference type="PROSITE" id="PS50931">
    <property type="entry name" value="HTH_LYSR"/>
    <property type="match status" value="1"/>
</dbReference>
<evidence type="ECO:0000256" key="4">
    <source>
        <dbReference type="ARBA" id="ARBA00023163"/>
    </source>
</evidence>
<reference evidence="6 7" key="1">
    <citation type="submission" date="2016-03" db="EMBL/GenBank/DDBJ databases">
        <authorList>
            <person name="Ploux O."/>
        </authorList>
    </citation>
    <scope>NUCLEOTIDE SEQUENCE [LARGE SCALE GENOMIC DNA]</scope>
    <source>
        <strain evidence="6 7">R0</strain>
    </source>
</reference>
<dbReference type="EMBL" id="LUKE01000001">
    <property type="protein sequence ID" value="KYG65809.1"/>
    <property type="molecule type" value="Genomic_DNA"/>
</dbReference>
<dbReference type="InterPro" id="IPR050176">
    <property type="entry name" value="LTTR"/>
</dbReference>